<dbReference type="InterPro" id="IPR050127">
    <property type="entry name" value="Serine_Proteases_S1"/>
</dbReference>
<keyword evidence="3" id="KW-0720">Serine protease</keyword>
<dbReference type="AlphaFoldDB" id="A0A7R9KUQ4"/>
<dbReference type="PROSITE" id="PS50240">
    <property type="entry name" value="TRYPSIN_DOM"/>
    <property type="match status" value="1"/>
</dbReference>
<dbReference type="EMBL" id="OC860249">
    <property type="protein sequence ID" value="CAD7628409.1"/>
    <property type="molecule type" value="Genomic_DNA"/>
</dbReference>
<dbReference type="PANTHER" id="PTHR24264">
    <property type="entry name" value="TRYPSIN-RELATED"/>
    <property type="match status" value="1"/>
</dbReference>
<evidence type="ECO:0000256" key="1">
    <source>
        <dbReference type="ARBA" id="ARBA00022670"/>
    </source>
</evidence>
<dbReference type="GO" id="GO:0004252">
    <property type="term" value="F:serine-type endopeptidase activity"/>
    <property type="evidence" value="ECO:0007669"/>
    <property type="project" value="InterPro"/>
</dbReference>
<dbReference type="OrthoDB" id="10061449at2759"/>
<evidence type="ECO:0000256" key="2">
    <source>
        <dbReference type="ARBA" id="ARBA00022801"/>
    </source>
</evidence>
<dbReference type="InterPro" id="IPR009003">
    <property type="entry name" value="Peptidase_S1_PA"/>
</dbReference>
<dbReference type="GO" id="GO:0006508">
    <property type="term" value="P:proteolysis"/>
    <property type="evidence" value="ECO:0007669"/>
    <property type="project" value="UniProtKB-KW"/>
</dbReference>
<evidence type="ECO:0000256" key="3">
    <source>
        <dbReference type="ARBA" id="ARBA00022825"/>
    </source>
</evidence>
<dbReference type="SUPFAM" id="SSF50494">
    <property type="entry name" value="Trypsin-like serine proteases"/>
    <property type="match status" value="1"/>
</dbReference>
<evidence type="ECO:0000259" key="4">
    <source>
        <dbReference type="PROSITE" id="PS50240"/>
    </source>
</evidence>
<protein>
    <recommendedName>
        <fullName evidence="4">Peptidase S1 domain-containing protein</fullName>
    </recommendedName>
</protein>
<dbReference type="PANTHER" id="PTHR24264:SF54">
    <property type="entry name" value="PEPTIDASE S1 DOMAIN-CONTAINING PROTEIN"/>
    <property type="match status" value="1"/>
</dbReference>
<dbReference type="Pfam" id="PF00089">
    <property type="entry name" value="Trypsin"/>
    <property type="match status" value="1"/>
</dbReference>
<evidence type="ECO:0000313" key="6">
    <source>
        <dbReference type="Proteomes" id="UP000759131"/>
    </source>
</evidence>
<organism evidence="5">
    <name type="scientific">Medioppia subpectinata</name>
    <dbReference type="NCBI Taxonomy" id="1979941"/>
    <lineage>
        <taxon>Eukaryota</taxon>
        <taxon>Metazoa</taxon>
        <taxon>Ecdysozoa</taxon>
        <taxon>Arthropoda</taxon>
        <taxon>Chelicerata</taxon>
        <taxon>Arachnida</taxon>
        <taxon>Acari</taxon>
        <taxon>Acariformes</taxon>
        <taxon>Sarcoptiformes</taxon>
        <taxon>Oribatida</taxon>
        <taxon>Brachypylina</taxon>
        <taxon>Oppioidea</taxon>
        <taxon>Oppiidae</taxon>
        <taxon>Medioppia</taxon>
    </lineage>
</organism>
<name>A0A7R9KUQ4_9ACAR</name>
<dbReference type="Proteomes" id="UP000759131">
    <property type="component" value="Unassembled WGS sequence"/>
</dbReference>
<dbReference type="EMBL" id="CAJPIZ010005674">
    <property type="protein sequence ID" value="CAG2108839.1"/>
    <property type="molecule type" value="Genomic_DNA"/>
</dbReference>
<keyword evidence="2" id="KW-0378">Hydrolase</keyword>
<proteinExistence type="predicted"/>
<dbReference type="GO" id="GO:0005615">
    <property type="term" value="C:extracellular space"/>
    <property type="evidence" value="ECO:0007669"/>
    <property type="project" value="TreeGrafter"/>
</dbReference>
<keyword evidence="6" id="KW-1185">Reference proteome</keyword>
<dbReference type="InterPro" id="IPR001254">
    <property type="entry name" value="Trypsin_dom"/>
</dbReference>
<reference evidence="5" key="1">
    <citation type="submission" date="2020-11" db="EMBL/GenBank/DDBJ databases">
        <authorList>
            <person name="Tran Van P."/>
        </authorList>
    </citation>
    <scope>NUCLEOTIDE SEQUENCE</scope>
</reference>
<sequence>MTTLSVCIVGCNGSHASIHFYPNITAIGCGVGRRGSLMDNTCFKYHPNSNTMFAGIENGRVVQTGETPWTVFITNSLSSGGVILNERWILTCAHGLHCGQNCPVTDIRVYPGLINQSISNHPYYTGGQYFIHPVYELNRWRPWDLALIRLNTALPLDGTSGKTGINAICLPEEMALNVDEEYALLNGFGANKKDGTGYDL</sequence>
<feature type="domain" description="Peptidase S1" evidence="4">
    <location>
        <begin position="56"/>
        <end position="200"/>
    </location>
</feature>
<dbReference type="Gene3D" id="2.40.10.10">
    <property type="entry name" value="Trypsin-like serine proteases"/>
    <property type="match status" value="1"/>
</dbReference>
<gene>
    <name evidence="5" type="ORF">OSB1V03_LOCUS8831</name>
</gene>
<keyword evidence="1" id="KW-0645">Protease</keyword>
<accession>A0A7R9KUQ4</accession>
<evidence type="ECO:0000313" key="5">
    <source>
        <dbReference type="EMBL" id="CAD7628409.1"/>
    </source>
</evidence>
<dbReference type="InterPro" id="IPR043504">
    <property type="entry name" value="Peptidase_S1_PA_chymotrypsin"/>
</dbReference>